<proteinExistence type="predicted"/>
<sequence>MSSVKVQVILVLLILLRSWCLFMARPRTISLHTPLFICPVPISLLLLRSFDDASTSSITDSARQERSYSNLTCCAHFQKTVIVVSGESAREAFFANRALDITEGFKVLSGAIPMVKGVTSELQTRRIALIHKRLVSLQRNAHLEQLIAPILKDCHRVMDTWGSSGTLDPFEKIYELVFQITVRSLASQEIADDSALVARLKSLYDILDSETTPTTVLLPWLPFPSMLRKLLATKEVYSIVSRTVDIRLKSGNSRNDSLQMLIDAQDERLVIVGVSDLD</sequence>
<organism evidence="1 2">
    <name type="scientific">Boletus reticuloceps</name>
    <dbReference type="NCBI Taxonomy" id="495285"/>
    <lineage>
        <taxon>Eukaryota</taxon>
        <taxon>Fungi</taxon>
        <taxon>Dikarya</taxon>
        <taxon>Basidiomycota</taxon>
        <taxon>Agaricomycotina</taxon>
        <taxon>Agaricomycetes</taxon>
        <taxon>Agaricomycetidae</taxon>
        <taxon>Boletales</taxon>
        <taxon>Boletineae</taxon>
        <taxon>Boletaceae</taxon>
        <taxon>Boletoideae</taxon>
        <taxon>Boletus</taxon>
    </lineage>
</organism>
<dbReference type="GO" id="GO:0005506">
    <property type="term" value="F:iron ion binding"/>
    <property type="evidence" value="ECO:0007669"/>
    <property type="project" value="InterPro"/>
</dbReference>
<evidence type="ECO:0000313" key="1">
    <source>
        <dbReference type="EMBL" id="KAG6375662.1"/>
    </source>
</evidence>
<dbReference type="SUPFAM" id="SSF48264">
    <property type="entry name" value="Cytochrome P450"/>
    <property type="match status" value="1"/>
</dbReference>
<dbReference type="GO" id="GO:0004497">
    <property type="term" value="F:monooxygenase activity"/>
    <property type="evidence" value="ECO:0007669"/>
    <property type="project" value="InterPro"/>
</dbReference>
<accession>A0A8I2YQP6</accession>
<comment type="caution">
    <text evidence="1">The sequence shown here is derived from an EMBL/GenBank/DDBJ whole genome shotgun (WGS) entry which is preliminary data.</text>
</comment>
<dbReference type="OrthoDB" id="1055148at2759"/>
<keyword evidence="2" id="KW-1185">Reference proteome</keyword>
<reference evidence="1" key="1">
    <citation type="submission" date="2021-03" db="EMBL/GenBank/DDBJ databases">
        <title>Evolutionary innovations through gain and loss of genes in the ectomycorrhizal Boletales.</title>
        <authorList>
            <person name="Wu G."/>
            <person name="Miyauchi S."/>
            <person name="Morin E."/>
            <person name="Yang Z.-L."/>
            <person name="Xu J."/>
            <person name="Martin F.M."/>
        </authorList>
    </citation>
    <scope>NUCLEOTIDE SEQUENCE</scope>
    <source>
        <strain evidence="1">BR01</strain>
    </source>
</reference>
<dbReference type="InterPro" id="IPR036396">
    <property type="entry name" value="Cyt_P450_sf"/>
</dbReference>
<dbReference type="Gene3D" id="1.10.630.10">
    <property type="entry name" value="Cytochrome P450"/>
    <property type="match status" value="1"/>
</dbReference>
<dbReference type="EMBL" id="JAGFBS010000014">
    <property type="protein sequence ID" value="KAG6375662.1"/>
    <property type="molecule type" value="Genomic_DNA"/>
</dbReference>
<gene>
    <name evidence="1" type="ORF">JVT61DRAFT_3234</name>
</gene>
<dbReference type="GO" id="GO:0016705">
    <property type="term" value="F:oxidoreductase activity, acting on paired donors, with incorporation or reduction of molecular oxygen"/>
    <property type="evidence" value="ECO:0007669"/>
    <property type="project" value="InterPro"/>
</dbReference>
<name>A0A8I2YQP6_9AGAM</name>
<dbReference type="GO" id="GO:0020037">
    <property type="term" value="F:heme binding"/>
    <property type="evidence" value="ECO:0007669"/>
    <property type="project" value="InterPro"/>
</dbReference>
<dbReference type="Proteomes" id="UP000683000">
    <property type="component" value="Unassembled WGS sequence"/>
</dbReference>
<protein>
    <submittedName>
        <fullName evidence="1">Uncharacterized protein</fullName>
    </submittedName>
</protein>
<evidence type="ECO:0000313" key="2">
    <source>
        <dbReference type="Proteomes" id="UP000683000"/>
    </source>
</evidence>
<dbReference type="AlphaFoldDB" id="A0A8I2YQP6"/>